<dbReference type="Proteomes" id="UP000295733">
    <property type="component" value="Unassembled WGS sequence"/>
</dbReference>
<proteinExistence type="predicted"/>
<gene>
    <name evidence="1" type="ORF">EV656_105173</name>
</gene>
<evidence type="ECO:0000313" key="2">
    <source>
        <dbReference type="Proteomes" id="UP000295733"/>
    </source>
</evidence>
<protein>
    <submittedName>
        <fullName evidence="1">Uncharacterized protein</fullName>
    </submittedName>
</protein>
<evidence type="ECO:0000313" key="1">
    <source>
        <dbReference type="EMBL" id="TCP22871.1"/>
    </source>
</evidence>
<sequence>MNLHTAQSMMMHDRLDWNKPHLKWISNRLYRYFSAVKR</sequence>
<name>A0A4R2NMR7_RHOAD</name>
<dbReference type="EMBL" id="SLXL01000005">
    <property type="protein sequence ID" value="TCP22871.1"/>
    <property type="molecule type" value="Genomic_DNA"/>
</dbReference>
<organism evidence="1 2">
    <name type="scientific">Rhodovulum adriaticum</name>
    <name type="common">Rhodopseudomonas adriatica</name>
    <dbReference type="NCBI Taxonomy" id="35804"/>
    <lineage>
        <taxon>Bacteria</taxon>
        <taxon>Pseudomonadati</taxon>
        <taxon>Pseudomonadota</taxon>
        <taxon>Alphaproteobacteria</taxon>
        <taxon>Rhodobacterales</taxon>
        <taxon>Paracoccaceae</taxon>
        <taxon>Rhodovulum</taxon>
    </lineage>
</organism>
<accession>A0A4R2NMR7</accession>
<reference evidence="1 2" key="1">
    <citation type="submission" date="2019-03" db="EMBL/GenBank/DDBJ databases">
        <title>Genomic Encyclopedia of Type Strains, Phase IV (KMG-IV): sequencing the most valuable type-strain genomes for metagenomic binning, comparative biology and taxonomic classification.</title>
        <authorList>
            <person name="Goeker M."/>
        </authorList>
    </citation>
    <scope>NUCLEOTIDE SEQUENCE [LARGE SCALE GENOMIC DNA]</scope>
    <source>
        <strain evidence="1 2">DSM 2781</strain>
    </source>
</reference>
<keyword evidence="2" id="KW-1185">Reference proteome</keyword>
<dbReference type="AlphaFoldDB" id="A0A4R2NMR7"/>
<comment type="caution">
    <text evidence="1">The sequence shown here is derived from an EMBL/GenBank/DDBJ whole genome shotgun (WGS) entry which is preliminary data.</text>
</comment>